<dbReference type="AlphaFoldDB" id="A0A2M4B1E8"/>
<organism evidence="1">
    <name type="scientific">Anopheles triannulatus</name>
    <dbReference type="NCBI Taxonomy" id="58253"/>
    <lineage>
        <taxon>Eukaryota</taxon>
        <taxon>Metazoa</taxon>
        <taxon>Ecdysozoa</taxon>
        <taxon>Arthropoda</taxon>
        <taxon>Hexapoda</taxon>
        <taxon>Insecta</taxon>
        <taxon>Pterygota</taxon>
        <taxon>Neoptera</taxon>
        <taxon>Endopterygota</taxon>
        <taxon>Diptera</taxon>
        <taxon>Nematocera</taxon>
        <taxon>Culicoidea</taxon>
        <taxon>Culicidae</taxon>
        <taxon>Anophelinae</taxon>
        <taxon>Anopheles</taxon>
    </lineage>
</organism>
<accession>A0A2M4B1E8</accession>
<proteinExistence type="predicted"/>
<evidence type="ECO:0000313" key="1">
    <source>
        <dbReference type="EMBL" id="MBW46850.1"/>
    </source>
</evidence>
<protein>
    <submittedName>
        <fullName evidence="1">Putative secreted protein</fullName>
    </submittedName>
</protein>
<reference evidence="1" key="1">
    <citation type="submission" date="2018-01" db="EMBL/GenBank/DDBJ databases">
        <title>An insight into the sialome of Amazonian anophelines.</title>
        <authorList>
            <person name="Ribeiro J.M."/>
            <person name="Scarpassa V."/>
            <person name="Calvo E."/>
        </authorList>
    </citation>
    <scope>NUCLEOTIDE SEQUENCE</scope>
    <source>
        <tissue evidence="1">Salivary glands</tissue>
    </source>
</reference>
<dbReference type="EMBL" id="GGFK01013529">
    <property type="protein sequence ID" value="MBW46850.1"/>
    <property type="molecule type" value="Transcribed_RNA"/>
</dbReference>
<sequence>MVLWWRAVIVGRPRVHGCAACVLAFIKRESTARVLGYKVAWPCFVSFHFCCSNSSRSSSSRSKRLILDVSCCCCCLCCCRTCSTNSCMFS</sequence>
<name>A0A2M4B1E8_9DIPT</name>